<dbReference type="RefSeq" id="XP_013758833.1">
    <property type="nucleotide sequence ID" value="XM_013903379.1"/>
</dbReference>
<dbReference type="Pfam" id="PF04179">
    <property type="entry name" value="Init_tRNA_PT"/>
    <property type="match status" value="1"/>
</dbReference>
<protein>
    <submittedName>
        <fullName evidence="3">Initiator tRNA phosphoribosyl transferase</fullName>
    </submittedName>
</protein>
<feature type="domain" description="Rit1 DUSP-like" evidence="1">
    <location>
        <begin position="372"/>
        <end position="467"/>
    </location>
</feature>
<organism evidence="3 4">
    <name type="scientific">Thecamonas trahens ATCC 50062</name>
    <dbReference type="NCBI Taxonomy" id="461836"/>
    <lineage>
        <taxon>Eukaryota</taxon>
        <taxon>Apusozoa</taxon>
        <taxon>Apusomonadida</taxon>
        <taxon>Apusomonadidae</taxon>
        <taxon>Thecamonas</taxon>
    </lineage>
</organism>
<sequence>MAASAPAATAATPSLSTTLRRLHSADHSLAARILSIAADADWVAAVAELAPHGTPVFANLRCGAWYAPQGAPTCYFKSTDGHTGQWAFSLRRLNAHVAIEAAAAGAALIVDATRRGKPLPDALSKTVPLWAAVLNRAAGWDPAANSHAALHTPPAIPASEAHDMAACVAPAADALAAAADLSQLTTALAHKPLRVLWVAQTHRNLSEWPALTHPATLPFIPIICVSASAPREELRATALTPSSLSFSTTYTFIQGAADDEELWAPPGLNAESFHARLPALPNARSLDEIATLFAAPLGRLAVFKIEPTASPLTAAAMHIARTSDLPQELWPALEAETPGLLVVNVSDELAPGELQFANPDCDGHPPPGWLFLNVPVGKKHRYALERAIPRLLDSLAAATAHDPPLRLLFHCPDGHDRSAAAALAALVALKHGLAGVSKTTIRDTYVELTQLFPSARVARAHMKQVNRAFTSQYDQHA</sequence>
<dbReference type="AlphaFoldDB" id="A0A0L0D870"/>
<evidence type="ECO:0000313" key="3">
    <source>
        <dbReference type="EMBL" id="KNC48266.1"/>
    </source>
</evidence>
<dbReference type="GO" id="GO:0005737">
    <property type="term" value="C:cytoplasm"/>
    <property type="evidence" value="ECO:0007669"/>
    <property type="project" value="TreeGrafter"/>
</dbReference>
<dbReference type="PANTHER" id="PTHR31811">
    <property type="entry name" value="TRNA A64-2'-O-RIBOSYLPHOSPHATE TRANSFERASE"/>
    <property type="match status" value="1"/>
</dbReference>
<dbReference type="GO" id="GO:0019988">
    <property type="term" value="P:charged-tRNA amino acid modification"/>
    <property type="evidence" value="ECO:0007669"/>
    <property type="project" value="InterPro"/>
</dbReference>
<dbReference type="Pfam" id="PF17184">
    <property type="entry name" value="Rit1_C"/>
    <property type="match status" value="1"/>
</dbReference>
<dbReference type="InterPro" id="IPR033449">
    <property type="entry name" value="Rit1_N"/>
</dbReference>
<dbReference type="eggNOG" id="KOG2634">
    <property type="taxonomic scope" value="Eukaryota"/>
</dbReference>
<gene>
    <name evidence="3" type="ORF">AMSG_04496</name>
</gene>
<dbReference type="SUPFAM" id="SSF52799">
    <property type="entry name" value="(Phosphotyrosine protein) phosphatases II"/>
    <property type="match status" value="1"/>
</dbReference>
<dbReference type="GeneID" id="25564035"/>
<evidence type="ECO:0000259" key="2">
    <source>
        <dbReference type="Pfam" id="PF17184"/>
    </source>
</evidence>
<dbReference type="GO" id="GO:0043399">
    <property type="term" value="F:tRNA adenosine(64)-2'-O-ribosylphosphate transferase activity"/>
    <property type="evidence" value="ECO:0007669"/>
    <property type="project" value="InterPro"/>
</dbReference>
<accession>A0A0L0D870</accession>
<evidence type="ECO:0000313" key="4">
    <source>
        <dbReference type="Proteomes" id="UP000054408"/>
    </source>
</evidence>
<reference evidence="3 4" key="1">
    <citation type="submission" date="2010-05" db="EMBL/GenBank/DDBJ databases">
        <title>The Genome Sequence of Thecamonas trahens ATCC 50062.</title>
        <authorList>
            <consortium name="The Broad Institute Genome Sequencing Platform"/>
            <person name="Russ C."/>
            <person name="Cuomo C."/>
            <person name="Shea T."/>
            <person name="Young S.K."/>
            <person name="Zeng Q."/>
            <person name="Koehrsen M."/>
            <person name="Haas B."/>
            <person name="Borodovsky M."/>
            <person name="Guigo R."/>
            <person name="Alvarado L."/>
            <person name="Berlin A."/>
            <person name="Bochicchio J."/>
            <person name="Borenstein D."/>
            <person name="Chapman S."/>
            <person name="Chen Z."/>
            <person name="Freedman E."/>
            <person name="Gellesch M."/>
            <person name="Goldberg J."/>
            <person name="Griggs A."/>
            <person name="Gujja S."/>
            <person name="Heilman E."/>
            <person name="Heiman D."/>
            <person name="Hepburn T."/>
            <person name="Howarth C."/>
            <person name="Jen D."/>
            <person name="Larson L."/>
            <person name="Mehta T."/>
            <person name="Park D."/>
            <person name="Pearson M."/>
            <person name="Roberts A."/>
            <person name="Saif S."/>
            <person name="Shenoy N."/>
            <person name="Sisk P."/>
            <person name="Stolte C."/>
            <person name="Sykes S."/>
            <person name="Thomson T."/>
            <person name="Walk T."/>
            <person name="White J."/>
            <person name="Yandava C."/>
            <person name="Burger G."/>
            <person name="Gray M.W."/>
            <person name="Holland P.W.H."/>
            <person name="King N."/>
            <person name="Lang F.B.F."/>
            <person name="Roger A.J."/>
            <person name="Ruiz-Trillo I."/>
            <person name="Lander E."/>
            <person name="Nusbaum C."/>
        </authorList>
    </citation>
    <scope>NUCLEOTIDE SEQUENCE [LARGE SCALE GENOMIC DNA]</scope>
    <source>
        <strain evidence="3 4">ATCC 50062</strain>
    </source>
</reference>
<dbReference type="InterPro" id="IPR007306">
    <property type="entry name" value="Rit1"/>
</dbReference>
<keyword evidence="4" id="KW-1185">Reference proteome</keyword>
<dbReference type="Proteomes" id="UP000054408">
    <property type="component" value="Unassembled WGS sequence"/>
</dbReference>
<dbReference type="OrthoDB" id="45256at2759"/>
<dbReference type="InterPro" id="IPR029021">
    <property type="entry name" value="Prot-tyrosine_phosphatase-like"/>
</dbReference>
<feature type="domain" description="Rit1 N-terminal" evidence="2">
    <location>
        <begin position="23"/>
        <end position="278"/>
    </location>
</feature>
<dbReference type="PANTHER" id="PTHR31811:SF0">
    <property type="entry name" value="TRNA A64-2'-O-RIBOSYLPHOSPHATE TRANSFERASE"/>
    <property type="match status" value="1"/>
</dbReference>
<dbReference type="InterPro" id="IPR033421">
    <property type="entry name" value="Rit1_DUSP-like"/>
</dbReference>
<dbReference type="PROSITE" id="PS00383">
    <property type="entry name" value="TYR_PHOSPHATASE_1"/>
    <property type="match status" value="1"/>
</dbReference>
<evidence type="ECO:0000259" key="1">
    <source>
        <dbReference type="Pfam" id="PF04179"/>
    </source>
</evidence>
<dbReference type="InterPro" id="IPR016130">
    <property type="entry name" value="Tyr_Pase_AS"/>
</dbReference>
<keyword evidence="3" id="KW-0808">Transferase</keyword>
<name>A0A0L0D870_THETB</name>
<proteinExistence type="predicted"/>
<dbReference type="EMBL" id="GL349450">
    <property type="protein sequence ID" value="KNC48266.1"/>
    <property type="molecule type" value="Genomic_DNA"/>
</dbReference>